<evidence type="ECO:0000313" key="2">
    <source>
        <dbReference type="Proteomes" id="UP001056778"/>
    </source>
</evidence>
<protein>
    <submittedName>
        <fullName evidence="1">Zinc metalloprotease family m13 neprilysin-related</fullName>
    </submittedName>
</protein>
<keyword evidence="1" id="KW-0378">Hydrolase</keyword>
<organism evidence="1 2">
    <name type="scientific">Holotrichia oblita</name>
    <name type="common">Chafer beetle</name>
    <dbReference type="NCBI Taxonomy" id="644536"/>
    <lineage>
        <taxon>Eukaryota</taxon>
        <taxon>Metazoa</taxon>
        <taxon>Ecdysozoa</taxon>
        <taxon>Arthropoda</taxon>
        <taxon>Hexapoda</taxon>
        <taxon>Insecta</taxon>
        <taxon>Pterygota</taxon>
        <taxon>Neoptera</taxon>
        <taxon>Endopterygota</taxon>
        <taxon>Coleoptera</taxon>
        <taxon>Polyphaga</taxon>
        <taxon>Scarabaeiformia</taxon>
        <taxon>Scarabaeidae</taxon>
        <taxon>Melolonthinae</taxon>
        <taxon>Holotrichia</taxon>
    </lineage>
</organism>
<dbReference type="Proteomes" id="UP001056778">
    <property type="component" value="Chromosome 9"/>
</dbReference>
<reference evidence="1" key="1">
    <citation type="submission" date="2022-04" db="EMBL/GenBank/DDBJ databases">
        <title>Chromosome-scale genome assembly of Holotrichia oblita Faldermann.</title>
        <authorList>
            <person name="Rongchong L."/>
        </authorList>
    </citation>
    <scope>NUCLEOTIDE SEQUENCE</scope>
    <source>
        <strain evidence="1">81SQS9</strain>
    </source>
</reference>
<sequence length="728" mass="84225">MEKFEFLLLLWMFFIISPNNGSVVPVNEYVSKKLIPELNYMNTSVDPCENFYQYTCGNFKNVHPLRESEYNSDHFTILQDEIHQLAADILKSTRKETDPVSLQKAKAAYSACLNINYADKLVLPEVSFMLKHGIWPVISLEDTEVEISWNLIGDFVAEYGVPLFFNFQILSNYWDPTDNFIYLYRDAISNPSTFYGKLEQNLDDFLGTADRVPRSVDSKSEPIPFESFLRTVAFYLRDVMGTWKGDEAIIEDVAEIISFMRVLQPGGLVEDTAEILPLDNLITVGELQEWTDSQFGEDYPINWVDYFNHLFKASGATITKDVKFYHDGARLLYGVLNLFQKAESRLLKNFIIARLFTYMAPDSDQVLREAFDTYYTNQGYTVYNRPQYCLRKILGYPNNIEYSMAVTHEYQKYHFNINKLQQAAEMIDDIHSAFKEILIESDWMDDQTKLNALTKADGMITLLGYPEFVENAQTLDEYYDDLRICTWEHFWNTQRARSRSQALNFEQITLPRNRELWTLSPLEVNGYYNRATNRIMFPVSMLNPTFFDGSISALDYGRIGAIIGHEITHGFDANGKNYNEEGVMVNWWSTDTAASFSERTACFVEQYAKYYIDEIDVYVDASKTLNENLADNGGVRAAYKAFQKLKSRSVSVKTIEEFTPEQLFFIGFGTMWCMVETDYYLEQMYKSNSYPPGRYRVIGALSNMDEFAEAFNCPVGSNMNPVDKCILW</sequence>
<gene>
    <name evidence="1" type="ORF">MML48_9g00017967</name>
</gene>
<proteinExistence type="predicted"/>
<evidence type="ECO:0000313" key="1">
    <source>
        <dbReference type="EMBL" id="KAI4454533.1"/>
    </source>
</evidence>
<comment type="caution">
    <text evidence="1">The sequence shown here is derived from an EMBL/GenBank/DDBJ whole genome shotgun (WGS) entry which is preliminary data.</text>
</comment>
<name>A0ACB9SIA0_HOLOL</name>
<keyword evidence="1" id="KW-0482">Metalloprotease</keyword>
<accession>A0ACB9SIA0</accession>
<keyword evidence="1" id="KW-0645">Protease</keyword>
<dbReference type="EMBL" id="CM043023">
    <property type="protein sequence ID" value="KAI4454533.1"/>
    <property type="molecule type" value="Genomic_DNA"/>
</dbReference>
<keyword evidence="2" id="KW-1185">Reference proteome</keyword>